<comment type="caution">
    <text evidence="2">The sequence shown here is derived from an EMBL/GenBank/DDBJ whole genome shotgun (WGS) entry which is preliminary data.</text>
</comment>
<evidence type="ECO:0000313" key="2">
    <source>
        <dbReference type="EMBL" id="CAK9152093.1"/>
    </source>
</evidence>
<gene>
    <name evidence="2" type="ORF">ILEXP_LOCUS20278</name>
</gene>
<evidence type="ECO:0000256" key="1">
    <source>
        <dbReference type="SAM" id="MobiDB-lite"/>
    </source>
</evidence>
<dbReference type="AlphaFoldDB" id="A0ABC8S557"/>
<sequence>MKTGCLGHYLRRRPRLPKLGATERKALGASLVVDRGRTIIREGEVEGCISERHLRPLVGDRVAHGSLRRTGAPGCWARAGEHGGGPARQSAWPSKRAGDTGDCW</sequence>
<name>A0ABC8S557_9AQUA</name>
<dbReference type="EMBL" id="CAUOFW020002203">
    <property type="protein sequence ID" value="CAK9152093.1"/>
    <property type="molecule type" value="Genomic_DNA"/>
</dbReference>
<reference evidence="2 3" key="1">
    <citation type="submission" date="2024-02" db="EMBL/GenBank/DDBJ databases">
        <authorList>
            <person name="Vignale AGUSTIN F."/>
            <person name="Sosa J E."/>
            <person name="Modenutti C."/>
        </authorList>
    </citation>
    <scope>NUCLEOTIDE SEQUENCE [LARGE SCALE GENOMIC DNA]</scope>
</reference>
<feature type="non-terminal residue" evidence="2">
    <location>
        <position position="104"/>
    </location>
</feature>
<organism evidence="2 3">
    <name type="scientific">Ilex paraguariensis</name>
    <name type="common">yerba mate</name>
    <dbReference type="NCBI Taxonomy" id="185542"/>
    <lineage>
        <taxon>Eukaryota</taxon>
        <taxon>Viridiplantae</taxon>
        <taxon>Streptophyta</taxon>
        <taxon>Embryophyta</taxon>
        <taxon>Tracheophyta</taxon>
        <taxon>Spermatophyta</taxon>
        <taxon>Magnoliopsida</taxon>
        <taxon>eudicotyledons</taxon>
        <taxon>Gunneridae</taxon>
        <taxon>Pentapetalae</taxon>
        <taxon>asterids</taxon>
        <taxon>campanulids</taxon>
        <taxon>Aquifoliales</taxon>
        <taxon>Aquifoliaceae</taxon>
        <taxon>Ilex</taxon>
    </lineage>
</organism>
<dbReference type="Proteomes" id="UP001642360">
    <property type="component" value="Unassembled WGS sequence"/>
</dbReference>
<feature type="region of interest" description="Disordered" evidence="1">
    <location>
        <begin position="78"/>
        <end position="104"/>
    </location>
</feature>
<accession>A0ABC8S557</accession>
<keyword evidence="3" id="KW-1185">Reference proteome</keyword>
<proteinExistence type="predicted"/>
<protein>
    <submittedName>
        <fullName evidence="2">Uncharacterized protein</fullName>
    </submittedName>
</protein>
<evidence type="ECO:0000313" key="3">
    <source>
        <dbReference type="Proteomes" id="UP001642360"/>
    </source>
</evidence>